<feature type="region of interest" description="Disordered" evidence="2">
    <location>
        <begin position="635"/>
        <end position="683"/>
    </location>
</feature>
<comment type="caution">
    <text evidence="6">The sequence shown here is derived from an EMBL/GenBank/DDBJ whole genome shotgun (WGS) entry which is preliminary data.</text>
</comment>
<feature type="compositionally biased region" description="Gly residues" evidence="2">
    <location>
        <begin position="673"/>
        <end position="683"/>
    </location>
</feature>
<keyword evidence="4" id="KW-0732">Signal</keyword>
<reference evidence="7" key="1">
    <citation type="journal article" date="2019" name="Int. J. Syst. Evol. Microbiol.">
        <title>The Global Catalogue of Microorganisms (GCM) 10K type strain sequencing project: providing services to taxonomists for standard genome sequencing and annotation.</title>
        <authorList>
            <consortium name="The Broad Institute Genomics Platform"/>
            <consortium name="The Broad Institute Genome Sequencing Center for Infectious Disease"/>
            <person name="Wu L."/>
            <person name="Ma J."/>
        </authorList>
    </citation>
    <scope>NUCLEOTIDE SEQUENCE [LARGE SCALE GENOMIC DNA]</scope>
    <source>
        <strain evidence="7">CCM 7640</strain>
    </source>
</reference>
<sequence length="683" mass="69604">MRTRMTVVLGLIVAMFASGWAGSAAVATPPVTLSSDFVTDEAGVLSSGELDAANARLDDLAAADGGDLYVVFVDEFTDPADSVDWTDQVAADNGLGADQYLIAVAIDAGQYAISADASGPLSDSQIDAVVQAMENGLRASDWDGAVIAAADAFPGQGGQAGDAGGFLGILIALVIVAIVVVVIVLIVRSRKKKKDAARPTVPDPNDPYASVSDDDLEKQAGSALVQADDAITSSRQEVGFAVAQYGEDSTAAFTQVVEAAQAKIAEAFALKQQIDDEVPDTAEQRRAWHIQIIQLCDAADDLLDENVEAFEELRKLEAEAPQALERLTARRAAAQQALATAPAALAALSQNYDAAALSTVAENPAQAQQRLSLADSEMAEASQLIAAGKNGEAAFAIRTAEAAVQQSEELTAAVTSLGANLSAVEEQARALIADLEADLAAAAAMPDSEAQLAPLIARTRTNIDSAQASLQAAQRNPQQTLETLDSANTQIDAALGQAREASAVAQRAQRMLQQRLAQAQAQISAANDFITTRRGAIGATARTRLAEANAAYSEAVANQQADPALATERATRAASLAGEAISYAQSEVSSFNSGGWGGGGWSGGSSSGWGGGSGGGSGLGGDILGGILGGLLSGGGSSRSSGGGWSGGSSWRSSGSSRSSRPSSFGGSRSSGRSGGRSRGGRF</sequence>
<feature type="coiled-coil region" evidence="1">
    <location>
        <begin position="257"/>
        <end position="326"/>
    </location>
</feature>
<evidence type="ECO:0000259" key="5">
    <source>
        <dbReference type="Pfam" id="PF04536"/>
    </source>
</evidence>
<evidence type="ECO:0000313" key="7">
    <source>
        <dbReference type="Proteomes" id="UP000629365"/>
    </source>
</evidence>
<proteinExistence type="predicted"/>
<feature type="chain" id="PRO_5047125358" description="TPM domain-containing protein" evidence="4">
    <location>
        <begin position="27"/>
        <end position="683"/>
    </location>
</feature>
<gene>
    <name evidence="6" type="ORF">GCM10007269_13280</name>
</gene>
<name>A0ABQ1RMC3_9MICO</name>
<keyword evidence="7" id="KW-1185">Reference proteome</keyword>
<feature type="signal peptide" evidence="4">
    <location>
        <begin position="1"/>
        <end position="26"/>
    </location>
</feature>
<feature type="transmembrane region" description="Helical" evidence="3">
    <location>
        <begin position="166"/>
        <end position="187"/>
    </location>
</feature>
<dbReference type="Gene3D" id="3.10.310.50">
    <property type="match status" value="1"/>
</dbReference>
<dbReference type="EMBL" id="BMCM01000002">
    <property type="protein sequence ID" value="GGD71485.1"/>
    <property type="molecule type" value="Genomic_DNA"/>
</dbReference>
<organism evidence="6 7">
    <name type="scientific">Microbacterium murale</name>
    <dbReference type="NCBI Taxonomy" id="1081040"/>
    <lineage>
        <taxon>Bacteria</taxon>
        <taxon>Bacillati</taxon>
        <taxon>Actinomycetota</taxon>
        <taxon>Actinomycetes</taxon>
        <taxon>Micrococcales</taxon>
        <taxon>Microbacteriaceae</taxon>
        <taxon>Microbacterium</taxon>
    </lineage>
</organism>
<accession>A0ABQ1RMC3</accession>
<dbReference type="Proteomes" id="UP000629365">
    <property type="component" value="Unassembled WGS sequence"/>
</dbReference>
<feature type="coiled-coil region" evidence="1">
    <location>
        <begin position="425"/>
        <end position="476"/>
    </location>
</feature>
<keyword evidence="3" id="KW-1133">Transmembrane helix</keyword>
<feature type="compositionally biased region" description="Low complexity" evidence="2">
    <location>
        <begin position="648"/>
        <end position="672"/>
    </location>
</feature>
<evidence type="ECO:0000256" key="4">
    <source>
        <dbReference type="SAM" id="SignalP"/>
    </source>
</evidence>
<protein>
    <recommendedName>
        <fullName evidence="5">TPM domain-containing protein</fullName>
    </recommendedName>
</protein>
<evidence type="ECO:0000256" key="2">
    <source>
        <dbReference type="SAM" id="MobiDB-lite"/>
    </source>
</evidence>
<dbReference type="InterPro" id="IPR007621">
    <property type="entry name" value="TPM_dom"/>
</dbReference>
<keyword evidence="1" id="KW-0175">Coiled coil</keyword>
<dbReference type="Pfam" id="PF04536">
    <property type="entry name" value="TPM_phosphatase"/>
    <property type="match status" value="1"/>
</dbReference>
<dbReference type="RefSeq" id="WP_188435821.1">
    <property type="nucleotide sequence ID" value="NZ_BMCM01000002.1"/>
</dbReference>
<feature type="domain" description="TPM" evidence="5">
    <location>
        <begin position="38"/>
        <end position="152"/>
    </location>
</feature>
<evidence type="ECO:0000256" key="3">
    <source>
        <dbReference type="SAM" id="Phobius"/>
    </source>
</evidence>
<evidence type="ECO:0000313" key="6">
    <source>
        <dbReference type="EMBL" id="GGD71485.1"/>
    </source>
</evidence>
<feature type="compositionally biased region" description="Gly residues" evidence="2">
    <location>
        <begin position="635"/>
        <end position="647"/>
    </location>
</feature>
<evidence type="ECO:0000256" key="1">
    <source>
        <dbReference type="SAM" id="Coils"/>
    </source>
</evidence>
<keyword evidence="3" id="KW-0812">Transmembrane</keyword>
<keyword evidence="3" id="KW-0472">Membrane</keyword>